<sequence>RGATVQSGGVDANSLHPHFPANRRRSHKAGIEPVETRWGAEAVESIVCESQCARILFCGSVFSVLGRGLTPRPSKGITTILSSSTVKFVRLCASDFS</sequence>
<protein>
    <submittedName>
        <fullName evidence="2">Uncharacterized protein</fullName>
    </submittedName>
</protein>
<keyword evidence="3" id="KW-1185">Reference proteome</keyword>
<dbReference type="EMBL" id="KK115171">
    <property type="protein sequence ID" value="KFM64352.1"/>
    <property type="molecule type" value="Genomic_DNA"/>
</dbReference>
<dbReference type="Proteomes" id="UP000054359">
    <property type="component" value="Unassembled WGS sequence"/>
</dbReference>
<feature type="non-terminal residue" evidence="2">
    <location>
        <position position="97"/>
    </location>
</feature>
<organism evidence="2 3">
    <name type="scientific">Stegodyphus mimosarum</name>
    <name type="common">African social velvet spider</name>
    <dbReference type="NCBI Taxonomy" id="407821"/>
    <lineage>
        <taxon>Eukaryota</taxon>
        <taxon>Metazoa</taxon>
        <taxon>Ecdysozoa</taxon>
        <taxon>Arthropoda</taxon>
        <taxon>Chelicerata</taxon>
        <taxon>Arachnida</taxon>
        <taxon>Araneae</taxon>
        <taxon>Araneomorphae</taxon>
        <taxon>Entelegynae</taxon>
        <taxon>Eresoidea</taxon>
        <taxon>Eresidae</taxon>
        <taxon>Stegodyphus</taxon>
    </lineage>
</organism>
<evidence type="ECO:0000313" key="3">
    <source>
        <dbReference type="Proteomes" id="UP000054359"/>
    </source>
</evidence>
<name>A0A087TGW3_STEMI</name>
<feature type="non-terminal residue" evidence="2">
    <location>
        <position position="1"/>
    </location>
</feature>
<proteinExistence type="predicted"/>
<feature type="region of interest" description="Disordered" evidence="1">
    <location>
        <begin position="1"/>
        <end position="30"/>
    </location>
</feature>
<dbReference type="AlphaFoldDB" id="A0A087TGW3"/>
<evidence type="ECO:0000256" key="1">
    <source>
        <dbReference type="SAM" id="MobiDB-lite"/>
    </source>
</evidence>
<reference evidence="2 3" key="1">
    <citation type="submission" date="2013-11" db="EMBL/GenBank/DDBJ databases">
        <title>Genome sequencing of Stegodyphus mimosarum.</title>
        <authorList>
            <person name="Bechsgaard J."/>
        </authorList>
    </citation>
    <scope>NUCLEOTIDE SEQUENCE [LARGE SCALE GENOMIC DNA]</scope>
</reference>
<evidence type="ECO:0000313" key="2">
    <source>
        <dbReference type="EMBL" id="KFM64352.1"/>
    </source>
</evidence>
<gene>
    <name evidence="2" type="ORF">X975_11107</name>
</gene>
<accession>A0A087TGW3</accession>